<organism evidence="5 6">
    <name type="scientific">Paracoccus yeei</name>
    <dbReference type="NCBI Taxonomy" id="147645"/>
    <lineage>
        <taxon>Bacteria</taxon>
        <taxon>Pseudomonadati</taxon>
        <taxon>Pseudomonadota</taxon>
        <taxon>Alphaproteobacteria</taxon>
        <taxon>Rhodobacterales</taxon>
        <taxon>Paracoccaceae</taxon>
        <taxon>Paracoccus</taxon>
    </lineage>
</organism>
<evidence type="ECO:0000259" key="4">
    <source>
        <dbReference type="Pfam" id="PF13403"/>
    </source>
</evidence>
<dbReference type="GO" id="GO:0005576">
    <property type="term" value="C:extracellular region"/>
    <property type="evidence" value="ECO:0007669"/>
    <property type="project" value="UniProtKB-SubCell"/>
</dbReference>
<dbReference type="PROSITE" id="PS00330">
    <property type="entry name" value="HEMOLYSIN_CALCIUM"/>
    <property type="match status" value="3"/>
</dbReference>
<dbReference type="Proteomes" id="UP000272010">
    <property type="component" value="Chromosome"/>
</dbReference>
<dbReference type="Gene3D" id="2.150.10.10">
    <property type="entry name" value="Serralysin-like metalloprotease, C-terminal"/>
    <property type="match status" value="3"/>
</dbReference>
<dbReference type="Pfam" id="PF13403">
    <property type="entry name" value="Hint_2"/>
    <property type="match status" value="1"/>
</dbReference>
<reference evidence="6" key="1">
    <citation type="submission" date="2018-07" db="EMBL/GenBank/DDBJ databases">
        <title>Genome Structure of the Opportunistic Pathogen Paracoccus yeei (Alphaproteobacteria) and Identification of Putative Virulence Factors.</title>
        <authorList>
            <person name="Lasek R."/>
            <person name="Szuplewska M."/>
            <person name="Mitura M."/>
            <person name="Decewicz P."/>
            <person name="Chmielowska C."/>
            <person name="Pawlot A."/>
            <person name="Sentkowska D."/>
            <person name="Czarnecki J."/>
            <person name="Bartosik D."/>
        </authorList>
    </citation>
    <scope>NUCLEOTIDE SEQUENCE [LARGE SCALE GENOMIC DNA]</scope>
    <source>
        <strain evidence="6">CCUG 32053</strain>
    </source>
</reference>
<feature type="region of interest" description="Disordered" evidence="3">
    <location>
        <begin position="1"/>
        <end position="91"/>
    </location>
</feature>
<protein>
    <submittedName>
        <fullName evidence="5">Hemolysin</fullName>
    </submittedName>
</protein>
<dbReference type="RefSeq" id="WP_120442650.1">
    <property type="nucleotide sequence ID" value="NZ_CP031078.1"/>
</dbReference>
<dbReference type="InterPro" id="IPR001343">
    <property type="entry name" value="Hemolysn_Ca-bd"/>
</dbReference>
<dbReference type="PANTHER" id="PTHR38340:SF1">
    <property type="entry name" value="S-LAYER PROTEIN"/>
    <property type="match status" value="1"/>
</dbReference>
<keyword evidence="2" id="KW-0964">Secreted</keyword>
<dbReference type="InterPro" id="IPR036844">
    <property type="entry name" value="Hint_dom_sf"/>
</dbReference>
<feature type="compositionally biased region" description="Low complexity" evidence="3">
    <location>
        <begin position="79"/>
        <end position="91"/>
    </location>
</feature>
<dbReference type="AlphaFoldDB" id="A0A386UNU8"/>
<dbReference type="InterPro" id="IPR018511">
    <property type="entry name" value="Hemolysin-typ_Ca-bd_CS"/>
</dbReference>
<dbReference type="SUPFAM" id="SSF51120">
    <property type="entry name" value="beta-Roll"/>
    <property type="match status" value="3"/>
</dbReference>
<dbReference type="InterPro" id="IPR050557">
    <property type="entry name" value="RTX_toxin/Mannuronan_C5-epim"/>
</dbReference>
<accession>A0A386UNU8</accession>
<evidence type="ECO:0000256" key="2">
    <source>
        <dbReference type="ARBA" id="ARBA00022525"/>
    </source>
</evidence>
<name>A0A386UNU8_9RHOB</name>
<dbReference type="PRINTS" id="PR00313">
    <property type="entry name" value="CABNDNGRPT"/>
</dbReference>
<dbReference type="GO" id="GO:0005509">
    <property type="term" value="F:calcium ion binding"/>
    <property type="evidence" value="ECO:0007669"/>
    <property type="project" value="InterPro"/>
</dbReference>
<dbReference type="Pfam" id="PF00353">
    <property type="entry name" value="HemolysinCabind"/>
    <property type="match status" value="4"/>
</dbReference>
<evidence type="ECO:0000313" key="5">
    <source>
        <dbReference type="EMBL" id="AYF02251.1"/>
    </source>
</evidence>
<comment type="subcellular location">
    <subcellularLocation>
        <location evidence="1">Secreted</location>
    </subcellularLocation>
</comment>
<evidence type="ECO:0000313" key="6">
    <source>
        <dbReference type="Proteomes" id="UP000272010"/>
    </source>
</evidence>
<dbReference type="EMBL" id="CP031078">
    <property type="protein sequence ID" value="AYF02251.1"/>
    <property type="molecule type" value="Genomic_DNA"/>
</dbReference>
<gene>
    <name evidence="5" type="ORF">PY32053_02658</name>
</gene>
<dbReference type="InterPro" id="IPR028992">
    <property type="entry name" value="Hedgehog/Intein_dom"/>
</dbReference>
<dbReference type="SUPFAM" id="SSF51294">
    <property type="entry name" value="Hedgehog/intein (Hint) domain"/>
    <property type="match status" value="1"/>
</dbReference>
<feature type="domain" description="Hedgehog/Intein (Hint)" evidence="4">
    <location>
        <begin position="449"/>
        <end position="594"/>
    </location>
</feature>
<sequence>MAEVNGTSGADSLVGTAGNDTLTGGAGDDTLDGRGGSDILDAGAGQDKVFWESNGSDSGTASVAHGGTGDERFDVNPYSNSGGDTLSLGTSGPDGFTITMTTTEDGTATDAQGNALTFDGFERIFTGDGSDSIDASNAAIERVDGDNHNVGARLYTGGGDDTIVGSKGTDYIHTGSGDDLVHAGDGNDVVETGSGDDTVYGEGGDDGIRWGSGGNTEAIGNDVFYGGAGYNTLNAWQATPPEAGEQGVRMVLTGANEGTVDAVGVQGHLEFHDFQNLLTGNGADTIDATGAGTAGAKIYSAWGDDSIIGSAGNDTLEGGWGADTIEGGEGDDVISMASEFYNPNARPDSSQDTLVLRDGFGKDTVMAFAIGDQLDGDGNPAPHDVLDVSNLSGVDGRPLHYRDLAISSQQDQWHNDYAVIRFPSGDELWLSGVDPDDLTPEALQAMGVPCFCRGTTILTERGEIAVEDLSVGDLVVTRDNGLQPIRWIGSRALDGAALAAAPKLNPIRIRAGALGQGLPRQDLLVSPQHRVLVRSTIAQRMFGAAEVLVAARQLTAIEGIEELRVDTVEYFHILFDRHEIVLSNGAETESLYTGAEALKALGAAARDEIFALFPELREMPAPAARPFVPGAKARQMAERHQRNHKELVAR</sequence>
<proteinExistence type="predicted"/>
<dbReference type="PANTHER" id="PTHR38340">
    <property type="entry name" value="S-LAYER PROTEIN"/>
    <property type="match status" value="1"/>
</dbReference>
<feature type="compositionally biased region" description="Polar residues" evidence="3">
    <location>
        <begin position="1"/>
        <end position="10"/>
    </location>
</feature>
<evidence type="ECO:0000256" key="3">
    <source>
        <dbReference type="SAM" id="MobiDB-lite"/>
    </source>
</evidence>
<evidence type="ECO:0000256" key="1">
    <source>
        <dbReference type="ARBA" id="ARBA00004613"/>
    </source>
</evidence>
<dbReference type="InterPro" id="IPR011049">
    <property type="entry name" value="Serralysin-like_metalloprot_C"/>
</dbReference>